<gene>
    <name evidence="2" type="ORF">FHU38_004916</name>
</gene>
<feature type="transmembrane region" description="Helical" evidence="1">
    <location>
        <begin position="234"/>
        <end position="252"/>
    </location>
</feature>
<proteinExistence type="predicted"/>
<name>A0A7X5ZTP2_9PSEU</name>
<feature type="transmembrane region" description="Helical" evidence="1">
    <location>
        <begin position="182"/>
        <end position="203"/>
    </location>
</feature>
<comment type="caution">
    <text evidence="2">The sequence shown here is derived from an EMBL/GenBank/DDBJ whole genome shotgun (WGS) entry which is preliminary data.</text>
</comment>
<dbReference type="Proteomes" id="UP000545493">
    <property type="component" value="Unassembled WGS sequence"/>
</dbReference>
<keyword evidence="1" id="KW-0472">Membrane</keyword>
<feature type="transmembrane region" description="Helical" evidence="1">
    <location>
        <begin position="210"/>
        <end position="228"/>
    </location>
</feature>
<evidence type="ECO:0000313" key="2">
    <source>
        <dbReference type="EMBL" id="NIJ14515.1"/>
    </source>
</evidence>
<sequence>MRLVGVGVLAGMAARQGVPLLGELTAWDGQWYLGIAERGYDGVGEASLDADGQPYSSAPYGFFPLYPGLVSAVADVPGLSTATAGLIVSSVAGLAGVPAIMRIAAHVDPRPRVGLLLVVLAAGAPMAITLSMVYTEALWVAVIARTGQTWQEVEWVGWHFRWDFGAEALEWITRGLLDDSPVMVTVGVCVVLGAMSLAALGAVRRLPWPLVAYGAGIVVLMLGSSGIPHAKPRFILVGAFVLLIPVAVGLARRRTSTQLAALTLFVLGCAWYSAHALAVWRYAI</sequence>
<reference evidence="2 3" key="1">
    <citation type="submission" date="2020-03" db="EMBL/GenBank/DDBJ databases">
        <title>Sequencing the genomes of 1000 actinobacteria strains.</title>
        <authorList>
            <person name="Klenk H.-P."/>
        </authorList>
    </citation>
    <scope>NUCLEOTIDE SEQUENCE [LARGE SCALE GENOMIC DNA]</scope>
    <source>
        <strain evidence="2 3">DSM 45685</strain>
    </source>
</reference>
<organism evidence="2 3">
    <name type="scientific">Saccharomonospora amisosensis</name>
    <dbReference type="NCBI Taxonomy" id="1128677"/>
    <lineage>
        <taxon>Bacteria</taxon>
        <taxon>Bacillati</taxon>
        <taxon>Actinomycetota</taxon>
        <taxon>Actinomycetes</taxon>
        <taxon>Pseudonocardiales</taxon>
        <taxon>Pseudonocardiaceae</taxon>
        <taxon>Saccharomonospora</taxon>
    </lineage>
</organism>
<protein>
    <recommendedName>
        <fullName evidence="4">Mannosyltransferase (PIG-V)</fullName>
    </recommendedName>
</protein>
<feature type="transmembrane region" description="Helical" evidence="1">
    <location>
        <begin position="113"/>
        <end position="134"/>
    </location>
</feature>
<keyword evidence="3" id="KW-1185">Reference proteome</keyword>
<feature type="transmembrane region" description="Helical" evidence="1">
    <location>
        <begin position="79"/>
        <end position="101"/>
    </location>
</feature>
<dbReference type="AlphaFoldDB" id="A0A7X5ZTP2"/>
<keyword evidence="1" id="KW-0812">Transmembrane</keyword>
<feature type="transmembrane region" description="Helical" evidence="1">
    <location>
        <begin position="259"/>
        <end position="283"/>
    </location>
</feature>
<evidence type="ECO:0000256" key="1">
    <source>
        <dbReference type="SAM" id="Phobius"/>
    </source>
</evidence>
<evidence type="ECO:0000313" key="3">
    <source>
        <dbReference type="Proteomes" id="UP000545493"/>
    </source>
</evidence>
<dbReference type="EMBL" id="JAAOYM010000002">
    <property type="protein sequence ID" value="NIJ14515.1"/>
    <property type="molecule type" value="Genomic_DNA"/>
</dbReference>
<accession>A0A7X5ZTP2</accession>
<dbReference type="RefSeq" id="WP_313886897.1">
    <property type="nucleotide sequence ID" value="NZ_JAAOYM010000002.1"/>
</dbReference>
<evidence type="ECO:0008006" key="4">
    <source>
        <dbReference type="Google" id="ProtNLM"/>
    </source>
</evidence>
<keyword evidence="1" id="KW-1133">Transmembrane helix</keyword>